<dbReference type="AlphaFoldDB" id="A0A3M7SW02"/>
<name>A0A3M7SW02_BRAPC</name>
<comment type="caution">
    <text evidence="1">The sequence shown here is derived from an EMBL/GenBank/DDBJ whole genome shotgun (WGS) entry which is preliminary data.</text>
</comment>
<dbReference type="OrthoDB" id="10057996at2759"/>
<dbReference type="EMBL" id="REGN01000703">
    <property type="protein sequence ID" value="RNA39778.1"/>
    <property type="molecule type" value="Genomic_DNA"/>
</dbReference>
<proteinExistence type="predicted"/>
<organism evidence="1 2">
    <name type="scientific">Brachionus plicatilis</name>
    <name type="common">Marine rotifer</name>
    <name type="synonym">Brachionus muelleri</name>
    <dbReference type="NCBI Taxonomy" id="10195"/>
    <lineage>
        <taxon>Eukaryota</taxon>
        <taxon>Metazoa</taxon>
        <taxon>Spiralia</taxon>
        <taxon>Gnathifera</taxon>
        <taxon>Rotifera</taxon>
        <taxon>Eurotatoria</taxon>
        <taxon>Monogononta</taxon>
        <taxon>Pseudotrocha</taxon>
        <taxon>Ploima</taxon>
        <taxon>Brachionidae</taxon>
        <taxon>Brachionus</taxon>
    </lineage>
</organism>
<protein>
    <submittedName>
        <fullName evidence="1">Uncharacterized protein</fullName>
    </submittedName>
</protein>
<evidence type="ECO:0000313" key="1">
    <source>
        <dbReference type="EMBL" id="RNA39778.1"/>
    </source>
</evidence>
<reference evidence="1 2" key="1">
    <citation type="journal article" date="2018" name="Sci. Rep.">
        <title>Genomic signatures of local adaptation to the degree of environmental predictability in rotifers.</title>
        <authorList>
            <person name="Franch-Gras L."/>
            <person name="Hahn C."/>
            <person name="Garcia-Roger E.M."/>
            <person name="Carmona M.J."/>
            <person name="Serra M."/>
            <person name="Gomez A."/>
        </authorList>
    </citation>
    <scope>NUCLEOTIDE SEQUENCE [LARGE SCALE GENOMIC DNA]</scope>
    <source>
        <strain evidence="1">HYR1</strain>
    </source>
</reference>
<gene>
    <name evidence="1" type="ORF">BpHYR1_034373</name>
</gene>
<keyword evidence="2" id="KW-1185">Reference proteome</keyword>
<sequence length="102" mass="11665">MKRKAFENEYQISFKENIDAEHTHGPKPTKFKLKEKIRKLKEVTSSLFKSCIKSSIFADGIFSIAPTLFEQVYSLHTLIQGRCVPLLLSHNCQNPPNSITLN</sequence>
<accession>A0A3M7SW02</accession>
<dbReference type="Proteomes" id="UP000276133">
    <property type="component" value="Unassembled WGS sequence"/>
</dbReference>
<evidence type="ECO:0000313" key="2">
    <source>
        <dbReference type="Proteomes" id="UP000276133"/>
    </source>
</evidence>